<comment type="caution">
    <text evidence="1">The sequence shown here is derived from an EMBL/GenBank/DDBJ whole genome shotgun (WGS) entry which is preliminary data.</text>
</comment>
<sequence length="143" mass="16733">MQQARYMFRLALLNREKYAQGVEKGGANLKSLTLEAVWQELANARYVECQNKSTLRLCEKQSLKIAAIRDFGDGDRTPLVNTIQVEETRWWIFVISSICQAKSEITYMTEEDYRTCRSIYFILPLKKVSLHSRRCDHYIVAFL</sequence>
<reference evidence="1" key="1">
    <citation type="submission" date="2023-02" db="EMBL/GenBank/DDBJ databases">
        <title>Genome of toxic invasive species Heracleum sosnowskyi carries increased number of genes despite the absence of recent whole-genome duplications.</title>
        <authorList>
            <person name="Schelkunov M."/>
            <person name="Shtratnikova V."/>
            <person name="Makarenko M."/>
            <person name="Klepikova A."/>
            <person name="Omelchenko D."/>
            <person name="Novikova G."/>
            <person name="Obukhova E."/>
            <person name="Bogdanov V."/>
            <person name="Penin A."/>
            <person name="Logacheva M."/>
        </authorList>
    </citation>
    <scope>NUCLEOTIDE SEQUENCE</scope>
    <source>
        <strain evidence="1">Hsosn_3</strain>
        <tissue evidence="1">Leaf</tissue>
    </source>
</reference>
<protein>
    <submittedName>
        <fullName evidence="1">Uncharacterized protein</fullName>
    </submittedName>
</protein>
<evidence type="ECO:0000313" key="1">
    <source>
        <dbReference type="EMBL" id="KAK1398090.1"/>
    </source>
</evidence>
<dbReference type="Proteomes" id="UP001237642">
    <property type="component" value="Unassembled WGS sequence"/>
</dbReference>
<proteinExistence type="predicted"/>
<gene>
    <name evidence="1" type="ORF">POM88_007953</name>
</gene>
<keyword evidence="2" id="KW-1185">Reference proteome</keyword>
<accession>A0AAD8J5C1</accession>
<dbReference type="AlphaFoldDB" id="A0AAD8J5C1"/>
<reference evidence="1" key="2">
    <citation type="submission" date="2023-05" db="EMBL/GenBank/DDBJ databases">
        <authorList>
            <person name="Schelkunov M.I."/>
        </authorList>
    </citation>
    <scope>NUCLEOTIDE SEQUENCE</scope>
    <source>
        <strain evidence="1">Hsosn_3</strain>
        <tissue evidence="1">Leaf</tissue>
    </source>
</reference>
<name>A0AAD8J5C1_9APIA</name>
<evidence type="ECO:0000313" key="2">
    <source>
        <dbReference type="Proteomes" id="UP001237642"/>
    </source>
</evidence>
<dbReference type="EMBL" id="JAUIZM010000002">
    <property type="protein sequence ID" value="KAK1398090.1"/>
    <property type="molecule type" value="Genomic_DNA"/>
</dbReference>
<organism evidence="1 2">
    <name type="scientific">Heracleum sosnowskyi</name>
    <dbReference type="NCBI Taxonomy" id="360622"/>
    <lineage>
        <taxon>Eukaryota</taxon>
        <taxon>Viridiplantae</taxon>
        <taxon>Streptophyta</taxon>
        <taxon>Embryophyta</taxon>
        <taxon>Tracheophyta</taxon>
        <taxon>Spermatophyta</taxon>
        <taxon>Magnoliopsida</taxon>
        <taxon>eudicotyledons</taxon>
        <taxon>Gunneridae</taxon>
        <taxon>Pentapetalae</taxon>
        <taxon>asterids</taxon>
        <taxon>campanulids</taxon>
        <taxon>Apiales</taxon>
        <taxon>Apiaceae</taxon>
        <taxon>Apioideae</taxon>
        <taxon>apioid superclade</taxon>
        <taxon>Tordylieae</taxon>
        <taxon>Tordyliinae</taxon>
        <taxon>Heracleum</taxon>
    </lineage>
</organism>